<organism evidence="2 3">
    <name type="scientific">Bugula neritina</name>
    <name type="common">Brown bryozoan</name>
    <name type="synonym">Sertularia neritina</name>
    <dbReference type="NCBI Taxonomy" id="10212"/>
    <lineage>
        <taxon>Eukaryota</taxon>
        <taxon>Metazoa</taxon>
        <taxon>Spiralia</taxon>
        <taxon>Lophotrochozoa</taxon>
        <taxon>Bryozoa</taxon>
        <taxon>Gymnolaemata</taxon>
        <taxon>Cheilostomatida</taxon>
        <taxon>Flustrina</taxon>
        <taxon>Buguloidea</taxon>
        <taxon>Bugulidae</taxon>
        <taxon>Bugula</taxon>
    </lineage>
</organism>
<evidence type="ECO:0000256" key="1">
    <source>
        <dbReference type="SAM" id="MobiDB-lite"/>
    </source>
</evidence>
<accession>A0A7J7IUL2</accession>
<dbReference type="AlphaFoldDB" id="A0A7J7IUL2"/>
<dbReference type="Proteomes" id="UP000593567">
    <property type="component" value="Unassembled WGS sequence"/>
</dbReference>
<gene>
    <name evidence="2" type="ORF">EB796_024176</name>
</gene>
<protein>
    <submittedName>
        <fullName evidence="2">Uncharacterized protein</fullName>
    </submittedName>
</protein>
<dbReference type="EMBL" id="VXIV02003384">
    <property type="protein sequence ID" value="KAF6017515.1"/>
    <property type="molecule type" value="Genomic_DNA"/>
</dbReference>
<feature type="region of interest" description="Disordered" evidence="1">
    <location>
        <begin position="53"/>
        <end position="85"/>
    </location>
</feature>
<keyword evidence="3" id="KW-1185">Reference proteome</keyword>
<reference evidence="2" key="1">
    <citation type="submission" date="2020-06" db="EMBL/GenBank/DDBJ databases">
        <title>Draft genome of Bugula neritina, a colonial animal packing powerful symbionts and potential medicines.</title>
        <authorList>
            <person name="Rayko M."/>
        </authorList>
    </citation>
    <scope>NUCLEOTIDE SEQUENCE [LARGE SCALE GENOMIC DNA]</scope>
    <source>
        <strain evidence="2">Kwan_BN1</strain>
    </source>
</reference>
<comment type="caution">
    <text evidence="2">The sequence shown here is derived from an EMBL/GenBank/DDBJ whole genome shotgun (WGS) entry which is preliminary data.</text>
</comment>
<proteinExistence type="predicted"/>
<sequence>MAVTVQQNRIARGYLHSLCWLTSNQSKLEPEMRFRYMTVGAVNLVKISDVLNSRPLPHTPRSHNRALHTRSWKKCQTRRYHTPHL</sequence>
<name>A0A7J7IUL2_BUGNE</name>
<evidence type="ECO:0000313" key="3">
    <source>
        <dbReference type="Proteomes" id="UP000593567"/>
    </source>
</evidence>
<feature type="compositionally biased region" description="Basic residues" evidence="1">
    <location>
        <begin position="60"/>
        <end position="85"/>
    </location>
</feature>
<evidence type="ECO:0000313" key="2">
    <source>
        <dbReference type="EMBL" id="KAF6017515.1"/>
    </source>
</evidence>